<protein>
    <submittedName>
        <fullName evidence="1">Uncharacterized protein</fullName>
    </submittedName>
</protein>
<sequence length="166" mass="18850">MSKPTGTVIGESQQEWHLWRRRYNLFTDTQERGRNERWQFARVDAPFLSWDFPMADQNGEVMAGVFRDFAGIGMELFSDYGLYAVCFDKMALAQRYQNEAVRPVMAEREMNLDERAAVLAAAISIDFDYFSRHSRLGGGGGFGFFPFFGGGGSSELTNNQDIDIDL</sequence>
<accession>A0ACC1JE25</accession>
<dbReference type="EMBL" id="JANBPW010000591">
    <property type="protein sequence ID" value="KAJ1948918.1"/>
    <property type="molecule type" value="Genomic_DNA"/>
</dbReference>
<comment type="caution">
    <text evidence="1">The sequence shown here is derived from an EMBL/GenBank/DDBJ whole genome shotgun (WGS) entry which is preliminary data.</text>
</comment>
<evidence type="ECO:0000313" key="2">
    <source>
        <dbReference type="Proteomes" id="UP001150603"/>
    </source>
</evidence>
<organism evidence="1 2">
    <name type="scientific">Linderina macrospora</name>
    <dbReference type="NCBI Taxonomy" id="4868"/>
    <lineage>
        <taxon>Eukaryota</taxon>
        <taxon>Fungi</taxon>
        <taxon>Fungi incertae sedis</taxon>
        <taxon>Zoopagomycota</taxon>
        <taxon>Kickxellomycotina</taxon>
        <taxon>Kickxellomycetes</taxon>
        <taxon>Kickxellales</taxon>
        <taxon>Kickxellaceae</taxon>
        <taxon>Linderina</taxon>
    </lineage>
</organism>
<dbReference type="Proteomes" id="UP001150603">
    <property type="component" value="Unassembled WGS sequence"/>
</dbReference>
<proteinExistence type="predicted"/>
<name>A0ACC1JE25_9FUNG</name>
<reference evidence="1" key="1">
    <citation type="submission" date="2022-07" db="EMBL/GenBank/DDBJ databases">
        <title>Phylogenomic reconstructions and comparative analyses of Kickxellomycotina fungi.</title>
        <authorList>
            <person name="Reynolds N.K."/>
            <person name="Stajich J.E."/>
            <person name="Barry K."/>
            <person name="Grigoriev I.V."/>
            <person name="Crous P."/>
            <person name="Smith M.E."/>
        </authorList>
    </citation>
    <scope>NUCLEOTIDE SEQUENCE</scope>
    <source>
        <strain evidence="1">NRRL 5244</strain>
    </source>
</reference>
<keyword evidence="2" id="KW-1185">Reference proteome</keyword>
<evidence type="ECO:0000313" key="1">
    <source>
        <dbReference type="EMBL" id="KAJ1948918.1"/>
    </source>
</evidence>
<gene>
    <name evidence="1" type="ORF">FBU59_001376</name>
</gene>